<dbReference type="Proteomes" id="UP000027195">
    <property type="component" value="Unassembled WGS sequence"/>
</dbReference>
<proteinExistence type="predicted"/>
<dbReference type="EMBL" id="KL198033">
    <property type="protein sequence ID" value="KDQ15219.1"/>
    <property type="molecule type" value="Genomic_DNA"/>
</dbReference>
<evidence type="ECO:0000313" key="2">
    <source>
        <dbReference type="EMBL" id="KDQ15219.1"/>
    </source>
</evidence>
<feature type="region of interest" description="Disordered" evidence="1">
    <location>
        <begin position="192"/>
        <end position="258"/>
    </location>
</feature>
<reference evidence="3" key="1">
    <citation type="journal article" date="2014" name="Proc. Natl. Acad. Sci. U.S.A.">
        <title>Extensive sampling of basidiomycete genomes demonstrates inadequacy of the white-rot/brown-rot paradigm for wood decay fungi.</title>
        <authorList>
            <person name="Riley R."/>
            <person name="Salamov A.A."/>
            <person name="Brown D.W."/>
            <person name="Nagy L.G."/>
            <person name="Floudas D."/>
            <person name="Held B.W."/>
            <person name="Levasseur A."/>
            <person name="Lombard V."/>
            <person name="Morin E."/>
            <person name="Otillar R."/>
            <person name="Lindquist E.A."/>
            <person name="Sun H."/>
            <person name="LaButti K.M."/>
            <person name="Schmutz J."/>
            <person name="Jabbour D."/>
            <person name="Luo H."/>
            <person name="Baker S.E."/>
            <person name="Pisabarro A.G."/>
            <person name="Walton J.D."/>
            <person name="Blanchette R.A."/>
            <person name="Henrissat B."/>
            <person name="Martin F."/>
            <person name="Cullen D."/>
            <person name="Hibbett D.S."/>
            <person name="Grigoriev I.V."/>
        </authorList>
    </citation>
    <scope>NUCLEOTIDE SEQUENCE [LARGE SCALE GENOMIC DNA]</scope>
    <source>
        <strain evidence="3">FD-172 SS1</strain>
    </source>
</reference>
<feature type="compositionally biased region" description="Polar residues" evidence="1">
    <location>
        <begin position="196"/>
        <end position="210"/>
    </location>
</feature>
<feature type="compositionally biased region" description="Basic and acidic residues" evidence="1">
    <location>
        <begin position="211"/>
        <end position="220"/>
    </location>
</feature>
<feature type="region of interest" description="Disordered" evidence="1">
    <location>
        <begin position="460"/>
        <end position="496"/>
    </location>
</feature>
<evidence type="ECO:0000313" key="3">
    <source>
        <dbReference type="Proteomes" id="UP000027195"/>
    </source>
</evidence>
<name>A0A067MI45_BOTB1</name>
<feature type="compositionally biased region" description="Pro residues" evidence="1">
    <location>
        <begin position="1"/>
        <end position="15"/>
    </location>
</feature>
<keyword evidence="3" id="KW-1185">Reference proteome</keyword>
<feature type="region of interest" description="Disordered" evidence="1">
    <location>
        <begin position="1"/>
        <end position="44"/>
    </location>
</feature>
<dbReference type="AlphaFoldDB" id="A0A067MI45"/>
<sequence length="576" mass="63570">MPGPPPQPPAPPSPRAPTHSSYAAVRHTPPSLAPPSAPMQSSYAAVMHTPPSLAPPTPVVTPGGAINARVSSDPAALAFASLLQHLGALTVQGPPPSSVQQINGQGAPPLSPLQAIMQRMADGVVSESDFFTHFHRTQCGMYTLASNRVEHHEACSWTLGNQHSRKTLAAAICMALLPCCRVSAFFTSLPPPPTNRRASSIVPSVMAPSSKQDERGKRSESPSSAAKHRSKAASSAKNPARRCKRNRGNSNNPKRTLVPAEREYLNRFLPAYREKKAVRGSAKTWWEDHVIPAFLKKFPCEDHHDKDKFLDTLTTYARNHSKNMNGKVISVEGFFEKARRKSSVRELYAKSVPKELEQAISAEKAKHVARGEDVRHVNIRSDVLGVMFSALSDEEKAAWKAKAKEALPKNKNQEPDEDECLSNVDSLPKSLRAWLIAFQEKLPRGWNFFLMSSGPGRDGIDSISAAKHRSKAASSAKNPARRRKRNRGNSNNPKRTLVPAEREYLNRFLPAYREKKAVRGSAKTWWEDHVIPAFLKKFPCEDHHDKDKFLDTLTTGLLREGSEKIQRAGALCEIHA</sequence>
<accession>A0A067MI45</accession>
<dbReference type="HOGENOM" id="CLU_473253_0_0_1"/>
<protein>
    <submittedName>
        <fullName evidence="2">Uncharacterized protein</fullName>
    </submittedName>
</protein>
<dbReference type="InParanoid" id="A0A067MI45"/>
<gene>
    <name evidence="2" type="ORF">BOTBODRAFT_44177</name>
</gene>
<organism evidence="2 3">
    <name type="scientific">Botryobasidium botryosum (strain FD-172 SS1)</name>
    <dbReference type="NCBI Taxonomy" id="930990"/>
    <lineage>
        <taxon>Eukaryota</taxon>
        <taxon>Fungi</taxon>
        <taxon>Dikarya</taxon>
        <taxon>Basidiomycota</taxon>
        <taxon>Agaricomycotina</taxon>
        <taxon>Agaricomycetes</taxon>
        <taxon>Cantharellales</taxon>
        <taxon>Botryobasidiaceae</taxon>
        <taxon>Botryobasidium</taxon>
    </lineage>
</organism>
<evidence type="ECO:0000256" key="1">
    <source>
        <dbReference type="SAM" id="MobiDB-lite"/>
    </source>
</evidence>